<dbReference type="PROSITE" id="PS50082">
    <property type="entry name" value="WD_REPEATS_2"/>
    <property type="match status" value="5"/>
</dbReference>
<dbReference type="InterPro" id="IPR015943">
    <property type="entry name" value="WD40/YVTN_repeat-like_dom_sf"/>
</dbReference>
<evidence type="ECO:0000256" key="1">
    <source>
        <dbReference type="ARBA" id="ARBA00022574"/>
    </source>
</evidence>
<dbReference type="PROSITE" id="PS00678">
    <property type="entry name" value="WD_REPEATS_1"/>
    <property type="match status" value="4"/>
</dbReference>
<proteinExistence type="predicted"/>
<dbReference type="PROSITE" id="PS50294">
    <property type="entry name" value="WD_REPEATS_REGION"/>
    <property type="match status" value="3"/>
</dbReference>
<feature type="repeat" description="WD" evidence="3">
    <location>
        <begin position="180"/>
        <end position="206"/>
    </location>
</feature>
<dbReference type="AlphaFoldDB" id="X6M4R5"/>
<accession>X6M4R5</accession>
<feature type="repeat" description="WD" evidence="3">
    <location>
        <begin position="207"/>
        <end position="250"/>
    </location>
</feature>
<dbReference type="EMBL" id="ASPP01024987">
    <property type="protein sequence ID" value="ETO08452.1"/>
    <property type="molecule type" value="Genomic_DNA"/>
</dbReference>
<organism evidence="4 5">
    <name type="scientific">Reticulomyxa filosa</name>
    <dbReference type="NCBI Taxonomy" id="46433"/>
    <lineage>
        <taxon>Eukaryota</taxon>
        <taxon>Sar</taxon>
        <taxon>Rhizaria</taxon>
        <taxon>Retaria</taxon>
        <taxon>Foraminifera</taxon>
        <taxon>Monothalamids</taxon>
        <taxon>Reticulomyxidae</taxon>
        <taxon>Reticulomyxa</taxon>
    </lineage>
</organism>
<dbReference type="PRINTS" id="PR00320">
    <property type="entry name" value="GPROTEINBRPT"/>
</dbReference>
<keyword evidence="5" id="KW-1185">Reference proteome</keyword>
<reference evidence="4 5" key="1">
    <citation type="journal article" date="2013" name="Curr. Biol.">
        <title>The Genome of the Foraminiferan Reticulomyxa filosa.</title>
        <authorList>
            <person name="Glockner G."/>
            <person name="Hulsmann N."/>
            <person name="Schleicher M."/>
            <person name="Noegel A.A."/>
            <person name="Eichinger L."/>
            <person name="Gallinger C."/>
            <person name="Pawlowski J."/>
            <person name="Sierra R."/>
            <person name="Euteneuer U."/>
            <person name="Pillet L."/>
            <person name="Moustafa A."/>
            <person name="Platzer M."/>
            <person name="Groth M."/>
            <person name="Szafranski K."/>
            <person name="Schliwa M."/>
        </authorList>
    </citation>
    <scope>NUCLEOTIDE SEQUENCE [LARGE SCALE GENOMIC DNA]</scope>
</reference>
<dbReference type="InterPro" id="IPR036322">
    <property type="entry name" value="WD40_repeat_dom_sf"/>
</dbReference>
<protein>
    <submittedName>
        <fullName evidence="4">WD repeat-containing protein</fullName>
    </submittedName>
</protein>
<dbReference type="InterPro" id="IPR001680">
    <property type="entry name" value="WD40_rpt"/>
</dbReference>
<sequence>ATTFFMFDIFRSSSKLINTFTGHTDSVCSIDYSTFDDCQFICSGSDDNTVCVWDVDNNKQIQSLNGHSGSMNCVKFSSYHYHNHRQNVICSASSDRTISFWDFKHNKQLQIFNEHTDGVVELNFHHLMVVDICVLVLAIQFVYGMLKHQNHYVFSVDMKEINNNNDNNDKMNNIGVIGGNGYTICSGLDDNTIRIWDIETTKQFNVFEGHKDYVNSVKYGSNELLNTILSGSSDNSVCLWDIRSGQQIQMFYGHYDCVYAVEYSPFVIKNGIGNSNVICSGSWDNTIRFWDIRSNKKELYMIEGSDDEDDRILCLKFISLKKKVNNNEQKSKDDCNVHLYYGSYDGSIHILSKFILISIFKIIILNLELFDLFFS</sequence>
<feature type="repeat" description="WD" evidence="3">
    <location>
        <begin position="20"/>
        <end position="63"/>
    </location>
</feature>
<feature type="non-terminal residue" evidence="4">
    <location>
        <position position="1"/>
    </location>
</feature>
<dbReference type="PANTHER" id="PTHR19848:SF8">
    <property type="entry name" value="F-BOX AND WD REPEAT DOMAIN CONTAINING 7"/>
    <property type="match status" value="1"/>
</dbReference>
<dbReference type="SUPFAM" id="SSF50978">
    <property type="entry name" value="WD40 repeat-like"/>
    <property type="match status" value="1"/>
</dbReference>
<dbReference type="PANTHER" id="PTHR19848">
    <property type="entry name" value="WD40 REPEAT PROTEIN"/>
    <property type="match status" value="1"/>
</dbReference>
<dbReference type="SMART" id="SM00320">
    <property type="entry name" value="WD40"/>
    <property type="match status" value="6"/>
</dbReference>
<dbReference type="InterPro" id="IPR020472">
    <property type="entry name" value="WD40_PAC1"/>
</dbReference>
<name>X6M4R5_RETFI</name>
<dbReference type="CDD" id="cd00200">
    <property type="entry name" value="WD40"/>
    <property type="match status" value="1"/>
</dbReference>
<dbReference type="InterPro" id="IPR019775">
    <property type="entry name" value="WD40_repeat_CS"/>
</dbReference>
<evidence type="ECO:0000313" key="5">
    <source>
        <dbReference type="Proteomes" id="UP000023152"/>
    </source>
</evidence>
<evidence type="ECO:0000256" key="3">
    <source>
        <dbReference type="PROSITE-ProRule" id="PRU00221"/>
    </source>
</evidence>
<dbReference type="Proteomes" id="UP000023152">
    <property type="component" value="Unassembled WGS sequence"/>
</dbReference>
<evidence type="ECO:0000313" key="4">
    <source>
        <dbReference type="EMBL" id="ETO08452.1"/>
    </source>
</evidence>
<keyword evidence="1 3" id="KW-0853">WD repeat</keyword>
<gene>
    <name evidence="4" type="ORF">RFI_28935</name>
</gene>
<feature type="repeat" description="WD" evidence="3">
    <location>
        <begin position="64"/>
        <end position="111"/>
    </location>
</feature>
<comment type="caution">
    <text evidence="4">The sequence shown here is derived from an EMBL/GenBank/DDBJ whole genome shotgun (WGS) entry which is preliminary data.</text>
</comment>
<feature type="repeat" description="WD" evidence="3">
    <location>
        <begin position="251"/>
        <end position="300"/>
    </location>
</feature>
<keyword evidence="2" id="KW-0677">Repeat</keyword>
<dbReference type="Pfam" id="PF00400">
    <property type="entry name" value="WD40"/>
    <property type="match status" value="5"/>
</dbReference>
<evidence type="ECO:0000256" key="2">
    <source>
        <dbReference type="ARBA" id="ARBA00022737"/>
    </source>
</evidence>
<dbReference type="Gene3D" id="2.130.10.10">
    <property type="entry name" value="YVTN repeat-like/Quinoprotein amine dehydrogenase"/>
    <property type="match status" value="2"/>
</dbReference>